<organism evidence="2 3">
    <name type="scientific">Kribbella albertanoniae</name>
    <dbReference type="NCBI Taxonomy" id="1266829"/>
    <lineage>
        <taxon>Bacteria</taxon>
        <taxon>Bacillati</taxon>
        <taxon>Actinomycetota</taxon>
        <taxon>Actinomycetes</taxon>
        <taxon>Propionibacteriales</taxon>
        <taxon>Kribbellaceae</taxon>
        <taxon>Kribbella</taxon>
    </lineage>
</organism>
<sequence length="159" mass="17077">MTKTSQPEAADPRRLRWSVPAADVSVNQWLDLQENISGSLRLLIRESIERDGYIDVVNKPVEQLLRPGQAQPGATAATKPAHLSQAESVVQRGEPHNQLSDAPPAKAHDHASSTADRLSGPVESADEPAAAPAATAAQHEAPVVREQVSIDEIMSSTRR</sequence>
<accession>A0A4R4QK88</accession>
<reference evidence="2 3" key="1">
    <citation type="submission" date="2019-03" db="EMBL/GenBank/DDBJ databases">
        <title>Draft genome sequences of novel Actinobacteria.</title>
        <authorList>
            <person name="Sahin N."/>
            <person name="Ay H."/>
            <person name="Saygin H."/>
        </authorList>
    </citation>
    <scope>NUCLEOTIDE SEQUENCE [LARGE SCALE GENOMIC DNA]</scope>
    <source>
        <strain evidence="2 3">JCM 30547</strain>
    </source>
</reference>
<dbReference type="AlphaFoldDB" id="A0A4R4QK88"/>
<proteinExistence type="predicted"/>
<dbReference type="EMBL" id="SMKA01000001">
    <property type="protein sequence ID" value="TDC35829.1"/>
    <property type="molecule type" value="Genomic_DNA"/>
</dbReference>
<dbReference type="OrthoDB" id="4954892at2"/>
<dbReference type="Proteomes" id="UP000295075">
    <property type="component" value="Unassembled WGS sequence"/>
</dbReference>
<evidence type="ECO:0000256" key="1">
    <source>
        <dbReference type="SAM" id="MobiDB-lite"/>
    </source>
</evidence>
<dbReference type="RefSeq" id="WP_132399912.1">
    <property type="nucleotide sequence ID" value="NZ_SMKA01000001.1"/>
</dbReference>
<protein>
    <submittedName>
        <fullName evidence="2">Uncharacterized protein</fullName>
    </submittedName>
</protein>
<keyword evidence="3" id="KW-1185">Reference proteome</keyword>
<name>A0A4R4QK88_9ACTN</name>
<evidence type="ECO:0000313" key="3">
    <source>
        <dbReference type="Proteomes" id="UP000295075"/>
    </source>
</evidence>
<gene>
    <name evidence="2" type="ORF">E1261_00450</name>
</gene>
<feature type="compositionally biased region" description="Low complexity" evidence="1">
    <location>
        <begin position="121"/>
        <end position="141"/>
    </location>
</feature>
<evidence type="ECO:0000313" key="2">
    <source>
        <dbReference type="EMBL" id="TDC35829.1"/>
    </source>
</evidence>
<comment type="caution">
    <text evidence="2">The sequence shown here is derived from an EMBL/GenBank/DDBJ whole genome shotgun (WGS) entry which is preliminary data.</text>
</comment>
<feature type="region of interest" description="Disordered" evidence="1">
    <location>
        <begin position="67"/>
        <end position="159"/>
    </location>
</feature>